<dbReference type="AlphaFoldDB" id="A0AAV7VYS7"/>
<gene>
    <name evidence="2" type="ORF">NDU88_001221</name>
</gene>
<comment type="caution">
    <text evidence="2">The sequence shown here is derived from an EMBL/GenBank/DDBJ whole genome shotgun (WGS) entry which is preliminary data.</text>
</comment>
<keyword evidence="3" id="KW-1185">Reference proteome</keyword>
<keyword evidence="1" id="KW-0732">Signal</keyword>
<evidence type="ECO:0000313" key="3">
    <source>
        <dbReference type="Proteomes" id="UP001066276"/>
    </source>
</evidence>
<dbReference type="EMBL" id="JANPWB010000002">
    <property type="protein sequence ID" value="KAJ1205795.1"/>
    <property type="molecule type" value="Genomic_DNA"/>
</dbReference>
<feature type="signal peptide" evidence="1">
    <location>
        <begin position="1"/>
        <end position="22"/>
    </location>
</feature>
<proteinExistence type="predicted"/>
<evidence type="ECO:0000313" key="2">
    <source>
        <dbReference type="EMBL" id="KAJ1205795.1"/>
    </source>
</evidence>
<protein>
    <submittedName>
        <fullName evidence="2">Uncharacterized protein</fullName>
    </submittedName>
</protein>
<feature type="chain" id="PRO_5043406553" evidence="1">
    <location>
        <begin position="23"/>
        <end position="71"/>
    </location>
</feature>
<accession>A0AAV7VYS7</accession>
<dbReference type="Proteomes" id="UP001066276">
    <property type="component" value="Chromosome 1_2"/>
</dbReference>
<sequence>MVLELLRVLALTVISLLPSSDGATDIHQAGEFPVSEYATGHIGWLESRLELELKLGPPVLPLVLWMVPLVL</sequence>
<reference evidence="2" key="1">
    <citation type="journal article" date="2022" name="bioRxiv">
        <title>Sequencing and chromosome-scale assembly of the giantPleurodeles waltlgenome.</title>
        <authorList>
            <person name="Brown T."/>
            <person name="Elewa A."/>
            <person name="Iarovenko S."/>
            <person name="Subramanian E."/>
            <person name="Araus A.J."/>
            <person name="Petzold A."/>
            <person name="Susuki M."/>
            <person name="Suzuki K.-i.T."/>
            <person name="Hayashi T."/>
            <person name="Toyoda A."/>
            <person name="Oliveira C."/>
            <person name="Osipova E."/>
            <person name="Leigh N.D."/>
            <person name="Simon A."/>
            <person name="Yun M.H."/>
        </authorList>
    </citation>
    <scope>NUCLEOTIDE SEQUENCE</scope>
    <source>
        <strain evidence="2">20211129_DDA</strain>
        <tissue evidence="2">Liver</tissue>
    </source>
</reference>
<evidence type="ECO:0000256" key="1">
    <source>
        <dbReference type="SAM" id="SignalP"/>
    </source>
</evidence>
<name>A0AAV7VYS7_PLEWA</name>
<organism evidence="2 3">
    <name type="scientific">Pleurodeles waltl</name>
    <name type="common">Iberian ribbed newt</name>
    <dbReference type="NCBI Taxonomy" id="8319"/>
    <lineage>
        <taxon>Eukaryota</taxon>
        <taxon>Metazoa</taxon>
        <taxon>Chordata</taxon>
        <taxon>Craniata</taxon>
        <taxon>Vertebrata</taxon>
        <taxon>Euteleostomi</taxon>
        <taxon>Amphibia</taxon>
        <taxon>Batrachia</taxon>
        <taxon>Caudata</taxon>
        <taxon>Salamandroidea</taxon>
        <taxon>Salamandridae</taxon>
        <taxon>Pleurodelinae</taxon>
        <taxon>Pleurodeles</taxon>
    </lineage>
</organism>